<protein>
    <submittedName>
        <fullName evidence="1">Uncharacterized protein</fullName>
    </submittedName>
</protein>
<organism evidence="1 2">
    <name type="scientific">Limosilactobacillus fermentum</name>
    <name type="common">Lactobacillus fermentum</name>
    <dbReference type="NCBI Taxonomy" id="1613"/>
    <lineage>
        <taxon>Bacteria</taxon>
        <taxon>Bacillati</taxon>
        <taxon>Bacillota</taxon>
        <taxon>Bacilli</taxon>
        <taxon>Lactobacillales</taxon>
        <taxon>Lactobacillaceae</taxon>
        <taxon>Limosilactobacillus</taxon>
    </lineage>
</organism>
<dbReference type="NCBIfam" id="NF040508">
    <property type="entry name" value="LVIS_2131_fam"/>
    <property type="match status" value="1"/>
</dbReference>
<dbReference type="AlphaFoldDB" id="A0A0F4HEK3"/>
<dbReference type="OrthoDB" id="2311501at2"/>
<dbReference type="InterPro" id="IPR049731">
    <property type="entry name" value="LVIS_2131-like"/>
</dbReference>
<dbReference type="Proteomes" id="UP000185427">
    <property type="component" value="Chromosome"/>
</dbReference>
<gene>
    <name evidence="1" type="ORF">BUW47_05385</name>
</gene>
<reference evidence="1 2" key="1">
    <citation type="submission" date="2016-12" db="EMBL/GenBank/DDBJ databases">
        <title>Complete Genome Sequence of Lactobacillus fermentum Strain SNUV175, a Probiotic for Treatment of Bacterial Vaginosis.</title>
        <authorList>
            <person name="Lee S."/>
            <person name="You H.J."/>
            <person name="Kwon B."/>
            <person name="Ko G."/>
        </authorList>
    </citation>
    <scope>NUCLEOTIDE SEQUENCE [LARGE SCALE GENOMIC DNA]</scope>
    <source>
        <strain evidence="1 2">SNUV175</strain>
    </source>
</reference>
<accession>A0A0F4HEK3</accession>
<dbReference type="EMBL" id="CP019030">
    <property type="protein sequence ID" value="APU45892.1"/>
    <property type="molecule type" value="Genomic_DNA"/>
</dbReference>
<name>A0A0F4HEK3_LIMFE</name>
<proteinExistence type="predicted"/>
<dbReference type="RefSeq" id="WP_003685581.1">
    <property type="nucleotide sequence ID" value="NZ_CALYNE010000030.1"/>
</dbReference>
<dbReference type="PATRIC" id="fig|1613.32.peg.993"/>
<evidence type="ECO:0000313" key="2">
    <source>
        <dbReference type="Proteomes" id="UP000185427"/>
    </source>
</evidence>
<sequence>MSWNWLGWLLWLLALVFLGFVIHYIRVHQLMLIAKTGHRFEKGLFLKYVVLLVVALAWLGTMLYFTAFRKVASTSDQVTVSYSYDPLQLTNDNTNDYYYVRANHSSSGDHHVVSYTYWTTTKKVTVGAMNASIADSNDILSSAAVTYPWNESKLRKEDQATSRAFAAKITVRYKNNLINGLGLRANKEADEHTLIRVPAANLIEQAKNGE</sequence>
<evidence type="ECO:0000313" key="1">
    <source>
        <dbReference type="EMBL" id="APU45892.1"/>
    </source>
</evidence>